<keyword evidence="2" id="KW-1185">Reference proteome</keyword>
<sequence length="93" mass="11023">MTKERYIHKLVMTFACYENGMNKLMSTNEGLCGRSTEMIFPKMKPKDCLCLFQKRLCEKQVRISCSMRKQDRDMNIDLFKELGETKLWANGRM</sequence>
<gene>
    <name evidence="1" type="ORF">BGW36DRAFT_136754</name>
</gene>
<protein>
    <submittedName>
        <fullName evidence="1">Uncharacterized protein</fullName>
    </submittedName>
</protein>
<reference evidence="1" key="1">
    <citation type="submission" date="2021-12" db="EMBL/GenBank/DDBJ databases">
        <title>Convergent genome expansion in fungi linked to evolution of root-endophyte symbiosis.</title>
        <authorList>
            <consortium name="DOE Joint Genome Institute"/>
            <person name="Ke Y.-H."/>
            <person name="Bonito G."/>
            <person name="Liao H.-L."/>
            <person name="Looney B."/>
            <person name="Rojas-Flechas A."/>
            <person name="Nash J."/>
            <person name="Hameed K."/>
            <person name="Schadt C."/>
            <person name="Martin F."/>
            <person name="Crous P.W."/>
            <person name="Miettinen O."/>
            <person name="Magnuson J.K."/>
            <person name="Labbe J."/>
            <person name="Jacobson D."/>
            <person name="Doktycz M.J."/>
            <person name="Veneault-Fourrey C."/>
            <person name="Kuo A."/>
            <person name="Mondo S."/>
            <person name="Calhoun S."/>
            <person name="Riley R."/>
            <person name="Ohm R."/>
            <person name="LaButti K."/>
            <person name="Andreopoulos B."/>
            <person name="Pangilinan J."/>
            <person name="Nolan M."/>
            <person name="Tritt A."/>
            <person name="Clum A."/>
            <person name="Lipzen A."/>
            <person name="Daum C."/>
            <person name="Barry K."/>
            <person name="Grigoriev I.V."/>
            <person name="Vilgalys R."/>
        </authorList>
    </citation>
    <scope>NUCLEOTIDE SEQUENCE</scope>
    <source>
        <strain evidence="1">PMI_201</strain>
    </source>
</reference>
<dbReference type="EMBL" id="JAJTJA010000004">
    <property type="protein sequence ID" value="KAH8700825.1"/>
    <property type="molecule type" value="Genomic_DNA"/>
</dbReference>
<organism evidence="1 2">
    <name type="scientific">Talaromyces proteolyticus</name>
    <dbReference type="NCBI Taxonomy" id="1131652"/>
    <lineage>
        <taxon>Eukaryota</taxon>
        <taxon>Fungi</taxon>
        <taxon>Dikarya</taxon>
        <taxon>Ascomycota</taxon>
        <taxon>Pezizomycotina</taxon>
        <taxon>Eurotiomycetes</taxon>
        <taxon>Eurotiomycetidae</taxon>
        <taxon>Eurotiales</taxon>
        <taxon>Trichocomaceae</taxon>
        <taxon>Talaromyces</taxon>
        <taxon>Talaromyces sect. Bacilispori</taxon>
    </lineage>
</organism>
<accession>A0AAD4KVM9</accession>
<evidence type="ECO:0000313" key="2">
    <source>
        <dbReference type="Proteomes" id="UP001201262"/>
    </source>
</evidence>
<dbReference type="AlphaFoldDB" id="A0AAD4KVM9"/>
<dbReference type="Proteomes" id="UP001201262">
    <property type="component" value="Unassembled WGS sequence"/>
</dbReference>
<dbReference type="GeneID" id="70239690"/>
<name>A0AAD4KVM9_9EURO</name>
<proteinExistence type="predicted"/>
<dbReference type="RefSeq" id="XP_046074531.1">
    <property type="nucleotide sequence ID" value="XM_046209403.1"/>
</dbReference>
<comment type="caution">
    <text evidence="1">The sequence shown here is derived from an EMBL/GenBank/DDBJ whole genome shotgun (WGS) entry which is preliminary data.</text>
</comment>
<evidence type="ECO:0000313" key="1">
    <source>
        <dbReference type="EMBL" id="KAH8700825.1"/>
    </source>
</evidence>